<evidence type="ECO:0000256" key="3">
    <source>
        <dbReference type="ARBA" id="ARBA00022475"/>
    </source>
</evidence>
<dbReference type="Pfam" id="PF02308">
    <property type="entry name" value="MgtC"/>
    <property type="match status" value="1"/>
</dbReference>
<keyword evidence="6 7" id="KW-0472">Membrane</keyword>
<accession>A0A496PGP0</accession>
<dbReference type="GO" id="GO:0005886">
    <property type="term" value="C:plasma membrane"/>
    <property type="evidence" value="ECO:0007669"/>
    <property type="project" value="UniProtKB-SubCell"/>
</dbReference>
<feature type="transmembrane region" description="Helical" evidence="7">
    <location>
        <begin position="12"/>
        <end position="30"/>
    </location>
</feature>
<evidence type="ECO:0000313" key="9">
    <source>
        <dbReference type="EMBL" id="RKW69652.1"/>
    </source>
</evidence>
<dbReference type="InterPro" id="IPR049177">
    <property type="entry name" value="MgtC_SapB_SrpB_YhiD_N"/>
</dbReference>
<sequence>MWQSLLGDEVGVQLMLLGSAFVLCSVIGVERQVRRKSAGYSTHVLVGLGACIFTLISAYGFSGLAGADTPHDPTRIAAQVVSGIGFLGAGVIFKGSSTVRGLTTAGSIWITAAVGMACAAGMVALAAVATVGYLITLLVFAPLVRKIPTDSADTDIRVVYTDGTGAMRHILEVASSNGFSTSFEGSRKTQTKDGATVVTVDLRFLGGAAPQTMIPALTEIPGMRSVKSTKALATAEGEDVD</sequence>
<feature type="transmembrane region" description="Helical" evidence="7">
    <location>
        <begin position="108"/>
        <end position="141"/>
    </location>
</feature>
<name>A0A496PGP0_9MICC</name>
<dbReference type="EMBL" id="QQXL01000008">
    <property type="protein sequence ID" value="RKW69652.1"/>
    <property type="molecule type" value="Genomic_DNA"/>
</dbReference>
<proteinExistence type="inferred from homology"/>
<feature type="transmembrane region" description="Helical" evidence="7">
    <location>
        <begin position="76"/>
        <end position="96"/>
    </location>
</feature>
<organism evidence="9 10">
    <name type="scientific">Galactobacter caseinivorans</name>
    <dbReference type="NCBI Taxonomy" id="2676123"/>
    <lineage>
        <taxon>Bacteria</taxon>
        <taxon>Bacillati</taxon>
        <taxon>Actinomycetota</taxon>
        <taxon>Actinomycetes</taxon>
        <taxon>Micrococcales</taxon>
        <taxon>Micrococcaceae</taxon>
        <taxon>Galactobacter</taxon>
    </lineage>
</organism>
<evidence type="ECO:0000256" key="4">
    <source>
        <dbReference type="ARBA" id="ARBA00022692"/>
    </source>
</evidence>
<comment type="caution">
    <text evidence="9">The sequence shown here is derived from an EMBL/GenBank/DDBJ whole genome shotgun (WGS) entry which is preliminary data.</text>
</comment>
<evidence type="ECO:0000313" key="10">
    <source>
        <dbReference type="Proteomes" id="UP000273119"/>
    </source>
</evidence>
<dbReference type="PANTHER" id="PTHR33778:SF1">
    <property type="entry name" value="MAGNESIUM TRANSPORTER YHID-RELATED"/>
    <property type="match status" value="1"/>
</dbReference>
<evidence type="ECO:0000256" key="6">
    <source>
        <dbReference type="ARBA" id="ARBA00023136"/>
    </source>
</evidence>
<keyword evidence="3" id="KW-1003">Cell membrane</keyword>
<dbReference type="Proteomes" id="UP000273119">
    <property type="component" value="Unassembled WGS sequence"/>
</dbReference>
<feature type="transmembrane region" description="Helical" evidence="7">
    <location>
        <begin position="42"/>
        <end position="64"/>
    </location>
</feature>
<comment type="similarity">
    <text evidence="2">Belongs to the MgtC/SapB family.</text>
</comment>
<dbReference type="InterPro" id="IPR003416">
    <property type="entry name" value="MgtC/SapB/SrpB/YhiD_fam"/>
</dbReference>
<keyword evidence="5 7" id="KW-1133">Transmembrane helix</keyword>
<protein>
    <submittedName>
        <fullName evidence="9">MgtC/SapB family protein</fullName>
    </submittedName>
</protein>
<dbReference type="AlphaFoldDB" id="A0A496PGP0"/>
<keyword evidence="10" id="KW-1185">Reference proteome</keyword>
<evidence type="ECO:0000256" key="1">
    <source>
        <dbReference type="ARBA" id="ARBA00004651"/>
    </source>
</evidence>
<feature type="domain" description="MgtC/SapB/SrpB/YhiD N-terminal" evidence="8">
    <location>
        <begin position="17"/>
        <end position="145"/>
    </location>
</feature>
<gene>
    <name evidence="9" type="ORF">DWQ67_12365</name>
</gene>
<dbReference type="RefSeq" id="WP_121485982.1">
    <property type="nucleotide sequence ID" value="NZ_QQXL01000008.1"/>
</dbReference>
<dbReference type="PANTHER" id="PTHR33778">
    <property type="entry name" value="PROTEIN MGTC"/>
    <property type="match status" value="1"/>
</dbReference>
<comment type="subcellular location">
    <subcellularLocation>
        <location evidence="1">Cell membrane</location>
        <topology evidence="1">Multi-pass membrane protein</topology>
    </subcellularLocation>
</comment>
<keyword evidence="4 7" id="KW-0812">Transmembrane</keyword>
<evidence type="ECO:0000256" key="2">
    <source>
        <dbReference type="ARBA" id="ARBA00009298"/>
    </source>
</evidence>
<evidence type="ECO:0000256" key="7">
    <source>
        <dbReference type="SAM" id="Phobius"/>
    </source>
</evidence>
<evidence type="ECO:0000256" key="5">
    <source>
        <dbReference type="ARBA" id="ARBA00022989"/>
    </source>
</evidence>
<evidence type="ECO:0000259" key="8">
    <source>
        <dbReference type="Pfam" id="PF02308"/>
    </source>
</evidence>
<dbReference type="PRINTS" id="PR01837">
    <property type="entry name" value="MGTCSAPBPROT"/>
</dbReference>
<reference evidence="9 10" key="1">
    <citation type="submission" date="2018-07" db="EMBL/GenBank/DDBJ databases">
        <title>Arthrobacter sp. nov., isolated from raw cow's milk with high bacterial count.</title>
        <authorList>
            <person name="Hahne J."/>
            <person name="Isele D."/>
            <person name="Lipski A."/>
        </authorList>
    </citation>
    <scope>NUCLEOTIDE SEQUENCE [LARGE SCALE GENOMIC DNA]</scope>
    <source>
        <strain evidence="9 10">JZ R-183</strain>
    </source>
</reference>